<feature type="compositionally biased region" description="Low complexity" evidence="1">
    <location>
        <begin position="136"/>
        <end position="154"/>
    </location>
</feature>
<name>A0AAN6JM46_9BASI</name>
<protein>
    <submittedName>
        <fullName evidence="3">Uncharacterized protein</fullName>
    </submittedName>
</protein>
<keyword evidence="2" id="KW-1133">Transmembrane helix</keyword>
<keyword evidence="2" id="KW-0472">Membrane</keyword>
<dbReference type="AlphaFoldDB" id="A0AAN6JM46"/>
<evidence type="ECO:0000256" key="1">
    <source>
        <dbReference type="SAM" id="MobiDB-lite"/>
    </source>
</evidence>
<evidence type="ECO:0000313" key="3">
    <source>
        <dbReference type="EMBL" id="KAK0534456.1"/>
    </source>
</evidence>
<keyword evidence="4" id="KW-1185">Reference proteome</keyword>
<gene>
    <name evidence="3" type="ORF">OC842_002645</name>
</gene>
<feature type="compositionally biased region" description="Polar residues" evidence="1">
    <location>
        <begin position="179"/>
        <end position="196"/>
    </location>
</feature>
<evidence type="ECO:0000256" key="2">
    <source>
        <dbReference type="SAM" id="Phobius"/>
    </source>
</evidence>
<accession>A0AAN6JM46</accession>
<reference evidence="3" key="1">
    <citation type="journal article" date="2023" name="PhytoFront">
        <title>Draft Genome Resources of Seven Strains of Tilletia horrida, Causal Agent of Kernel Smut of Rice.</title>
        <authorList>
            <person name="Khanal S."/>
            <person name="Antony Babu S."/>
            <person name="Zhou X.G."/>
        </authorList>
    </citation>
    <scope>NUCLEOTIDE SEQUENCE</scope>
    <source>
        <strain evidence="3">TX3</strain>
    </source>
</reference>
<feature type="compositionally biased region" description="Low complexity" evidence="1">
    <location>
        <begin position="246"/>
        <end position="262"/>
    </location>
</feature>
<feature type="transmembrane region" description="Helical" evidence="2">
    <location>
        <begin position="52"/>
        <end position="74"/>
    </location>
</feature>
<keyword evidence="2" id="KW-0812">Transmembrane</keyword>
<feature type="region of interest" description="Disordered" evidence="1">
    <location>
        <begin position="136"/>
        <end position="275"/>
    </location>
</feature>
<evidence type="ECO:0000313" key="4">
    <source>
        <dbReference type="Proteomes" id="UP001176521"/>
    </source>
</evidence>
<proteinExistence type="predicted"/>
<sequence>MPSTSSHTIRDIDSLLASPQSGPNWTMDHETVLARSYTPDAPSIGLSSQQKVMIGVGVGLVVGLLLTSILLRLLCYARYKRKRAARLQAQAAMGYTVGGLSGGAPGMEQRQGQYLYGVVNPYAALPAAYAPVRVSSPARAPSAPSSGPAPTSPAQQVRSATPTPSHPALHSALPPAYSETATAWNESSGTSRQQPAPSLARPQSQPEPQPEHQHQHQHQRKKRTDQPGCTKHEHRHGQLQQEEEAQGAAGPSTSTASPSYASRDSWAVAIHGKPA</sequence>
<comment type="caution">
    <text evidence="3">The sequence shown here is derived from an EMBL/GenBank/DDBJ whole genome shotgun (WGS) entry which is preliminary data.</text>
</comment>
<dbReference type="EMBL" id="JAPDMQ010000116">
    <property type="protein sequence ID" value="KAK0534456.1"/>
    <property type="molecule type" value="Genomic_DNA"/>
</dbReference>
<organism evidence="3 4">
    <name type="scientific">Tilletia horrida</name>
    <dbReference type="NCBI Taxonomy" id="155126"/>
    <lineage>
        <taxon>Eukaryota</taxon>
        <taxon>Fungi</taxon>
        <taxon>Dikarya</taxon>
        <taxon>Basidiomycota</taxon>
        <taxon>Ustilaginomycotina</taxon>
        <taxon>Exobasidiomycetes</taxon>
        <taxon>Tilletiales</taxon>
        <taxon>Tilletiaceae</taxon>
        <taxon>Tilletia</taxon>
    </lineage>
</organism>
<dbReference type="Proteomes" id="UP001176521">
    <property type="component" value="Unassembled WGS sequence"/>
</dbReference>